<proteinExistence type="inferred from homology"/>
<dbReference type="PROSITE" id="PS50893">
    <property type="entry name" value="ABC_TRANSPORTER_2"/>
    <property type="match status" value="2"/>
</dbReference>
<dbReference type="CDD" id="cd03257">
    <property type="entry name" value="ABC_NikE_OppD_transporters"/>
    <property type="match status" value="2"/>
</dbReference>
<dbReference type="Gene3D" id="3.40.50.300">
    <property type="entry name" value="P-loop containing nucleotide triphosphate hydrolases"/>
    <property type="match status" value="2"/>
</dbReference>
<evidence type="ECO:0000313" key="8">
    <source>
        <dbReference type="Proteomes" id="UP000609531"/>
    </source>
</evidence>
<dbReference type="GO" id="GO:0005886">
    <property type="term" value="C:plasma membrane"/>
    <property type="evidence" value="ECO:0007669"/>
    <property type="project" value="UniProtKB-SubCell"/>
</dbReference>
<feature type="domain" description="ABC transporter" evidence="6">
    <location>
        <begin position="6"/>
        <end position="256"/>
    </location>
</feature>
<dbReference type="GO" id="GO:0016887">
    <property type="term" value="F:ATP hydrolysis activity"/>
    <property type="evidence" value="ECO:0007669"/>
    <property type="project" value="InterPro"/>
</dbReference>
<dbReference type="PROSITE" id="PS00211">
    <property type="entry name" value="ABC_TRANSPORTER_1"/>
    <property type="match status" value="2"/>
</dbReference>
<evidence type="ECO:0000256" key="3">
    <source>
        <dbReference type="ARBA" id="ARBA00022448"/>
    </source>
</evidence>
<evidence type="ECO:0000256" key="1">
    <source>
        <dbReference type="ARBA" id="ARBA00004417"/>
    </source>
</evidence>
<dbReference type="PANTHER" id="PTHR43776">
    <property type="entry name" value="TRANSPORT ATP-BINDING PROTEIN"/>
    <property type="match status" value="1"/>
</dbReference>
<evidence type="ECO:0000313" key="7">
    <source>
        <dbReference type="EMBL" id="MBJ3776756.1"/>
    </source>
</evidence>
<dbReference type="AlphaFoldDB" id="A0A934MI33"/>
<reference evidence="7" key="1">
    <citation type="submission" date="2020-12" db="EMBL/GenBank/DDBJ databases">
        <title>Bacterial taxonomy.</title>
        <authorList>
            <person name="Pan X."/>
        </authorList>
    </citation>
    <scope>NUCLEOTIDE SEQUENCE</scope>
    <source>
        <strain evidence="7">B2012</strain>
    </source>
</reference>
<dbReference type="Proteomes" id="UP000609531">
    <property type="component" value="Unassembled WGS sequence"/>
</dbReference>
<dbReference type="EMBL" id="JAEKJA010000010">
    <property type="protein sequence ID" value="MBJ3776756.1"/>
    <property type="molecule type" value="Genomic_DNA"/>
</dbReference>
<dbReference type="GO" id="GO:0015833">
    <property type="term" value="P:peptide transport"/>
    <property type="evidence" value="ECO:0007669"/>
    <property type="project" value="InterPro"/>
</dbReference>
<accession>A0A934MI33</accession>
<dbReference type="FunFam" id="3.40.50.300:FF:000016">
    <property type="entry name" value="Oligopeptide ABC transporter ATP-binding component"/>
    <property type="match status" value="1"/>
</dbReference>
<dbReference type="InterPro" id="IPR017871">
    <property type="entry name" value="ABC_transporter-like_CS"/>
</dbReference>
<dbReference type="PANTHER" id="PTHR43776:SF7">
    <property type="entry name" value="D,D-DIPEPTIDE TRANSPORT ATP-BINDING PROTEIN DDPF-RELATED"/>
    <property type="match status" value="1"/>
</dbReference>
<dbReference type="InterPro" id="IPR003593">
    <property type="entry name" value="AAA+_ATPase"/>
</dbReference>
<dbReference type="InterPro" id="IPR013563">
    <property type="entry name" value="Oligopep_ABC_C"/>
</dbReference>
<dbReference type="InterPro" id="IPR003439">
    <property type="entry name" value="ABC_transporter-like_ATP-bd"/>
</dbReference>
<evidence type="ECO:0000256" key="5">
    <source>
        <dbReference type="ARBA" id="ARBA00022840"/>
    </source>
</evidence>
<name>A0A934MI33_9HYPH</name>
<dbReference type="NCBIfam" id="NF008453">
    <property type="entry name" value="PRK11308.1"/>
    <property type="match status" value="2"/>
</dbReference>
<dbReference type="InterPro" id="IPR027417">
    <property type="entry name" value="P-loop_NTPase"/>
</dbReference>
<dbReference type="Pfam" id="PF00005">
    <property type="entry name" value="ABC_tran"/>
    <property type="match status" value="2"/>
</dbReference>
<keyword evidence="8" id="KW-1185">Reference proteome</keyword>
<dbReference type="GO" id="GO:0055085">
    <property type="term" value="P:transmembrane transport"/>
    <property type="evidence" value="ECO:0007669"/>
    <property type="project" value="UniProtKB-ARBA"/>
</dbReference>
<dbReference type="SUPFAM" id="SSF52540">
    <property type="entry name" value="P-loop containing nucleoside triphosphate hydrolases"/>
    <property type="match status" value="2"/>
</dbReference>
<dbReference type="GO" id="GO:0005524">
    <property type="term" value="F:ATP binding"/>
    <property type="evidence" value="ECO:0007669"/>
    <property type="project" value="UniProtKB-KW"/>
</dbReference>
<dbReference type="SMART" id="SM00382">
    <property type="entry name" value="AAA"/>
    <property type="match status" value="2"/>
</dbReference>
<comment type="subcellular location">
    <subcellularLocation>
        <location evidence="1">Cell inner membrane</location>
        <topology evidence="1">Peripheral membrane protein</topology>
    </subcellularLocation>
</comment>
<dbReference type="InterPro" id="IPR050319">
    <property type="entry name" value="ABC_transp_ATP-bind"/>
</dbReference>
<protein>
    <submittedName>
        <fullName evidence="7">ABC transporter ATP-binding protein</fullName>
    </submittedName>
</protein>
<dbReference type="Pfam" id="PF08352">
    <property type="entry name" value="oligo_HPY"/>
    <property type="match status" value="2"/>
</dbReference>
<gene>
    <name evidence="7" type="ORF">JCR33_13705</name>
</gene>
<dbReference type="RefSeq" id="WP_198882645.1">
    <property type="nucleotide sequence ID" value="NZ_JAEKJA010000010.1"/>
</dbReference>
<comment type="caution">
    <text evidence="7">The sequence shown here is derived from an EMBL/GenBank/DDBJ whole genome shotgun (WGS) entry which is preliminary data.</text>
</comment>
<evidence type="ECO:0000256" key="2">
    <source>
        <dbReference type="ARBA" id="ARBA00005417"/>
    </source>
</evidence>
<dbReference type="NCBIfam" id="NF007739">
    <property type="entry name" value="PRK10419.1"/>
    <property type="match status" value="2"/>
</dbReference>
<evidence type="ECO:0000259" key="6">
    <source>
        <dbReference type="PROSITE" id="PS50893"/>
    </source>
</evidence>
<evidence type="ECO:0000256" key="4">
    <source>
        <dbReference type="ARBA" id="ARBA00022741"/>
    </source>
</evidence>
<feature type="domain" description="ABC transporter" evidence="6">
    <location>
        <begin position="367"/>
        <end position="611"/>
    </location>
</feature>
<dbReference type="NCBIfam" id="TIGR01727">
    <property type="entry name" value="oligo_HPY"/>
    <property type="match status" value="2"/>
</dbReference>
<organism evidence="7 8">
    <name type="scientific">Acuticoccus mangrovi</name>
    <dbReference type="NCBI Taxonomy" id="2796142"/>
    <lineage>
        <taxon>Bacteria</taxon>
        <taxon>Pseudomonadati</taxon>
        <taxon>Pseudomonadota</taxon>
        <taxon>Alphaproteobacteria</taxon>
        <taxon>Hyphomicrobiales</taxon>
        <taxon>Amorphaceae</taxon>
        <taxon>Acuticoccus</taxon>
    </lineage>
</organism>
<comment type="similarity">
    <text evidence="2">Belongs to the ABC transporter superfamily.</text>
</comment>
<keyword evidence="3" id="KW-0813">Transport</keyword>
<keyword evidence="4" id="KW-0547">Nucleotide-binding</keyword>
<keyword evidence="5 7" id="KW-0067">ATP-binding</keyword>
<sequence>MDDALLSIENLTVTYDTLAGPVTAVDDLSLAIGPGRAVGLVGESGSGKSTVAGAVLDLLAPGAAIDGGRIRFEGTDLASHDRATRRALLGRRIGSVFQDPFTSLNPAIQVGDQIAEPMMVHLGVGASEARAMTLERLDEMGFARPAEIAGAYPHQLSGGMKQRALIAAALACEPKLIILDEPTTALDVTIEAQIIDLLERLRTEKGLSYLFISHNLGVVRRVCEEVYVLYAGRLMERADTDALFDRPSHPYTRGLLASLPRLQPPHRVKRLSTIPGELPDLLAPPPGCIFEARCPFSAEGCDRPQTIRVAGVRQMTRCHRHAEIAGEAWPSRARLGHDFSRKGFGDALVNVVGLKKRFRMGGLFAGIKLKPGLPPRIVNAPPVVKAVAGIDLVIRPGEVVGLVGESGSGKSTLGRLLLRLEDPTEGAVEYDGLAIERLPQRALRPFRKEAQIVFQNADSSLNPRKTVGETLRRPLALFGIVPARERAKRVGDLLEMVRLPRAYATRYPHQLSGGEKQRVAIARALATEPKFIVCDEPVSALDVSVQAAVVNLLADLRDELGLSYLFISHDLAVVAQLSDRIAVMYRGTFAETGTADQVLSPPFHPYTLVLLASAPRVDGSAMPDRSALLRDAAPGAGAPDGDGCPFFARCPSRIEGTCDELPPPRRTPAKGHAIACHLKLDALPTRFVPAAPAMGAAPGAVASAGPE</sequence>